<dbReference type="InterPro" id="IPR001357">
    <property type="entry name" value="BRCT_dom"/>
</dbReference>
<keyword evidence="7" id="KW-0234">DNA repair</keyword>
<dbReference type="Pfam" id="PF00533">
    <property type="entry name" value="BRCT"/>
    <property type="match status" value="1"/>
</dbReference>
<dbReference type="GO" id="GO:0045944">
    <property type="term" value="P:positive regulation of transcription by RNA polymerase II"/>
    <property type="evidence" value="ECO:0007669"/>
    <property type="project" value="TreeGrafter"/>
</dbReference>
<dbReference type="Gene3D" id="3.30.40.10">
    <property type="entry name" value="Zinc/RING finger domain, C3HC4 (zinc finger)"/>
    <property type="match status" value="1"/>
</dbReference>
<evidence type="ECO:0000259" key="11">
    <source>
        <dbReference type="PROSITE" id="PS51805"/>
    </source>
</evidence>
<dbReference type="OrthoDB" id="2384350at2759"/>
<keyword evidence="5" id="KW-0863">Zinc-finger</keyword>
<evidence type="ECO:0000313" key="12">
    <source>
        <dbReference type="EMBL" id="PWA85723.1"/>
    </source>
</evidence>
<evidence type="ECO:0000256" key="4">
    <source>
        <dbReference type="ARBA" id="ARBA00022763"/>
    </source>
</evidence>
<keyword evidence="13" id="KW-1185">Reference proteome</keyword>
<keyword evidence="3" id="KW-0677">Repeat</keyword>
<feature type="domain" description="PHD-type" evidence="11">
    <location>
        <begin position="207"/>
        <end position="327"/>
    </location>
</feature>
<sequence>MEESQRLLNPWLLHVQKLGLELKCPLCDVGRGTSHCPASCKMEVNDKKENVEIAQEGNSSNGQSVILNRCDKLFGARKIMPERIEKLTETGADGVGFIQLEQLSPQFSSDSKEDGHSSDPSSRNRNSLKRPIDKDAFGTKLESNSKPTSEANYQTTEAKRRKKTNDASNDVKMEVNGHLKTNETAFENAASVSCHSESEKPQLNLKMSPCVFCHSSKKTEGTGPLVCYAQGKEVKGDVPKFSKVTYVHEKCIAWSPQIYFKDEIIQNLESEIERANKLKCTSCGKKGAALGCYMNTCKRTYHVPCAYDIPDCRWECEEYLLLCPKHESQKFPSERKSKARKQDSQKIQLNPFTTSLAAAKTVVLCGSALSSDEKYSLVDFARGNGAVVSKCWRKDVTHVIAATDSTGACTRTLKVLMAILNGKWILTTEWLKACAKAGKLVDEEPYEVNLDTHGSSGGPKAGRLRVLNNCPKLFDNMKFYFNGDFVQAFKADLLNLITTAGGTIAETKMQLISSSNDADAEAKPKTVVVYNADYSDTYGFEDEASMKYQRLAAAEDVAQEFGSQIAGHTWILESIAACRVLPFTQGAA</sequence>
<comment type="subcellular location">
    <subcellularLocation>
        <location evidence="1">Nucleus</location>
    </subcellularLocation>
</comment>
<dbReference type="InterPro" id="IPR036420">
    <property type="entry name" value="BRCT_dom_sf"/>
</dbReference>
<dbReference type="PANTHER" id="PTHR13763:SF9">
    <property type="entry name" value="BRCA1-ASSOCIATED RING DOMAIN PROTEIN 1"/>
    <property type="match status" value="1"/>
</dbReference>
<evidence type="ECO:0000256" key="5">
    <source>
        <dbReference type="ARBA" id="ARBA00022771"/>
    </source>
</evidence>
<evidence type="ECO:0000259" key="10">
    <source>
        <dbReference type="PROSITE" id="PS50172"/>
    </source>
</evidence>
<dbReference type="FunFam" id="3.40.50.10190:FF:000006">
    <property type="entry name" value="Breast cancer type 1 susceptibility protein homolog"/>
    <property type="match status" value="1"/>
</dbReference>
<evidence type="ECO:0000256" key="7">
    <source>
        <dbReference type="ARBA" id="ARBA00023204"/>
    </source>
</evidence>
<dbReference type="EMBL" id="PKPP01001093">
    <property type="protein sequence ID" value="PWA85723.1"/>
    <property type="molecule type" value="Genomic_DNA"/>
</dbReference>
<dbReference type="GO" id="GO:0000724">
    <property type="term" value="P:double-strand break repair via homologous recombination"/>
    <property type="evidence" value="ECO:0007669"/>
    <property type="project" value="TreeGrafter"/>
</dbReference>
<evidence type="ECO:0000256" key="3">
    <source>
        <dbReference type="ARBA" id="ARBA00022737"/>
    </source>
</evidence>
<evidence type="ECO:0000256" key="8">
    <source>
        <dbReference type="ARBA" id="ARBA00023242"/>
    </source>
</evidence>
<keyword evidence="2" id="KW-0479">Metal-binding</keyword>
<feature type="domain" description="BRCT" evidence="10">
    <location>
        <begin position="469"/>
        <end position="588"/>
    </location>
</feature>
<gene>
    <name evidence="12" type="ORF">CTI12_AA120590</name>
</gene>
<dbReference type="CDD" id="cd17734">
    <property type="entry name" value="BRCT_Bard1_rpt1"/>
    <property type="match status" value="1"/>
</dbReference>
<evidence type="ECO:0000313" key="13">
    <source>
        <dbReference type="Proteomes" id="UP000245207"/>
    </source>
</evidence>
<dbReference type="AlphaFoldDB" id="A0A2U1PIY2"/>
<accession>A0A2U1PIY2</accession>
<proteinExistence type="predicted"/>
<feature type="compositionally biased region" description="Polar residues" evidence="9">
    <location>
        <begin position="141"/>
        <end position="156"/>
    </location>
</feature>
<evidence type="ECO:0000256" key="2">
    <source>
        <dbReference type="ARBA" id="ARBA00022723"/>
    </source>
</evidence>
<evidence type="ECO:0000256" key="1">
    <source>
        <dbReference type="ARBA" id="ARBA00004123"/>
    </source>
</evidence>
<name>A0A2U1PIY2_ARTAN</name>
<dbReference type="InterPro" id="IPR034732">
    <property type="entry name" value="EPHD"/>
</dbReference>
<protein>
    <submittedName>
        <fullName evidence="12">BRCT domain-containing protein</fullName>
    </submittedName>
</protein>
<keyword evidence="6" id="KW-0862">Zinc</keyword>
<dbReference type="PANTHER" id="PTHR13763">
    <property type="entry name" value="BREAST CANCER TYPE 1 SUSCEPTIBILITY PROTEIN BRCA1"/>
    <property type="match status" value="1"/>
</dbReference>
<dbReference type="SUPFAM" id="SSF52113">
    <property type="entry name" value="BRCT domain"/>
    <property type="match status" value="2"/>
</dbReference>
<evidence type="ECO:0000256" key="6">
    <source>
        <dbReference type="ARBA" id="ARBA00022833"/>
    </source>
</evidence>
<dbReference type="GO" id="GO:0004842">
    <property type="term" value="F:ubiquitin-protein transferase activity"/>
    <property type="evidence" value="ECO:0007669"/>
    <property type="project" value="TreeGrafter"/>
</dbReference>
<dbReference type="PROSITE" id="PS51805">
    <property type="entry name" value="EPHD"/>
    <property type="match status" value="1"/>
</dbReference>
<reference evidence="12 13" key="1">
    <citation type="journal article" date="2018" name="Mol. Plant">
        <title>The genome of Artemisia annua provides insight into the evolution of Asteraceae family and artemisinin biosynthesis.</title>
        <authorList>
            <person name="Shen Q."/>
            <person name="Zhang L."/>
            <person name="Liao Z."/>
            <person name="Wang S."/>
            <person name="Yan T."/>
            <person name="Shi P."/>
            <person name="Liu M."/>
            <person name="Fu X."/>
            <person name="Pan Q."/>
            <person name="Wang Y."/>
            <person name="Lv Z."/>
            <person name="Lu X."/>
            <person name="Zhang F."/>
            <person name="Jiang W."/>
            <person name="Ma Y."/>
            <person name="Chen M."/>
            <person name="Hao X."/>
            <person name="Li L."/>
            <person name="Tang Y."/>
            <person name="Lv G."/>
            <person name="Zhou Y."/>
            <person name="Sun X."/>
            <person name="Brodelius P.E."/>
            <person name="Rose J.K.C."/>
            <person name="Tang K."/>
        </authorList>
    </citation>
    <scope>NUCLEOTIDE SEQUENCE [LARGE SCALE GENOMIC DNA]</scope>
    <source>
        <strain evidence="13">cv. Huhao1</strain>
        <tissue evidence="12">Leaf</tissue>
    </source>
</reference>
<organism evidence="12 13">
    <name type="scientific">Artemisia annua</name>
    <name type="common">Sweet wormwood</name>
    <dbReference type="NCBI Taxonomy" id="35608"/>
    <lineage>
        <taxon>Eukaryota</taxon>
        <taxon>Viridiplantae</taxon>
        <taxon>Streptophyta</taxon>
        <taxon>Embryophyta</taxon>
        <taxon>Tracheophyta</taxon>
        <taxon>Spermatophyta</taxon>
        <taxon>Magnoliopsida</taxon>
        <taxon>eudicotyledons</taxon>
        <taxon>Gunneridae</taxon>
        <taxon>Pentapetalae</taxon>
        <taxon>asterids</taxon>
        <taxon>campanulids</taxon>
        <taxon>Asterales</taxon>
        <taxon>Asteraceae</taxon>
        <taxon>Asteroideae</taxon>
        <taxon>Anthemideae</taxon>
        <taxon>Artemisiinae</taxon>
        <taxon>Artemisia</taxon>
    </lineage>
</organism>
<keyword evidence="4" id="KW-0227">DNA damage</keyword>
<keyword evidence="8" id="KW-0539">Nucleus</keyword>
<dbReference type="SMART" id="SM00292">
    <property type="entry name" value="BRCT"/>
    <property type="match status" value="2"/>
</dbReference>
<dbReference type="InterPro" id="IPR031099">
    <property type="entry name" value="BRCA1-associated"/>
</dbReference>
<evidence type="ECO:0000256" key="9">
    <source>
        <dbReference type="SAM" id="MobiDB-lite"/>
    </source>
</evidence>
<feature type="region of interest" description="Disordered" evidence="9">
    <location>
        <begin position="106"/>
        <end position="172"/>
    </location>
</feature>
<comment type="caution">
    <text evidence="12">The sequence shown here is derived from an EMBL/GenBank/DDBJ whole genome shotgun (WGS) entry which is preliminary data.</text>
</comment>
<dbReference type="GO" id="GO:0005634">
    <property type="term" value="C:nucleus"/>
    <property type="evidence" value="ECO:0007669"/>
    <property type="project" value="UniProtKB-SubCell"/>
</dbReference>
<dbReference type="STRING" id="35608.A0A2U1PIY2"/>
<dbReference type="CDD" id="cd15571">
    <property type="entry name" value="ePHD"/>
    <property type="match status" value="1"/>
</dbReference>
<dbReference type="PROSITE" id="PS50172">
    <property type="entry name" value="BRCT"/>
    <property type="match status" value="2"/>
</dbReference>
<dbReference type="Pfam" id="PF13771">
    <property type="entry name" value="zf-HC5HC2H"/>
    <property type="match status" value="1"/>
</dbReference>
<feature type="domain" description="BRCT" evidence="10">
    <location>
        <begin position="352"/>
        <end position="448"/>
    </location>
</feature>
<dbReference type="Proteomes" id="UP000245207">
    <property type="component" value="Unassembled WGS sequence"/>
</dbReference>
<dbReference type="Gene3D" id="3.40.50.10190">
    <property type="entry name" value="BRCT domain"/>
    <property type="match status" value="2"/>
</dbReference>
<dbReference type="InterPro" id="IPR013083">
    <property type="entry name" value="Znf_RING/FYVE/PHD"/>
</dbReference>
<dbReference type="GO" id="GO:0008270">
    <property type="term" value="F:zinc ion binding"/>
    <property type="evidence" value="ECO:0007669"/>
    <property type="project" value="UniProtKB-KW"/>
</dbReference>